<organism evidence="2 3">
    <name type="scientific">Morchella conica CCBAS932</name>
    <dbReference type="NCBI Taxonomy" id="1392247"/>
    <lineage>
        <taxon>Eukaryota</taxon>
        <taxon>Fungi</taxon>
        <taxon>Dikarya</taxon>
        <taxon>Ascomycota</taxon>
        <taxon>Pezizomycotina</taxon>
        <taxon>Pezizomycetes</taxon>
        <taxon>Pezizales</taxon>
        <taxon>Morchellaceae</taxon>
        <taxon>Morchella</taxon>
    </lineage>
</organism>
<protein>
    <recommendedName>
        <fullName evidence="4">F-box domain-containing protein</fullName>
    </recommendedName>
</protein>
<dbReference type="InParanoid" id="A0A3N4KMN3"/>
<dbReference type="Proteomes" id="UP000277580">
    <property type="component" value="Unassembled WGS sequence"/>
</dbReference>
<keyword evidence="3" id="KW-1185">Reference proteome</keyword>
<accession>A0A3N4KMN3</accession>
<keyword evidence="1" id="KW-0732">Signal</keyword>
<gene>
    <name evidence="2" type="ORF">P167DRAFT_294758</name>
</gene>
<dbReference type="STRING" id="1392247.A0A3N4KMN3"/>
<name>A0A3N4KMN3_9PEZI</name>
<evidence type="ECO:0000313" key="2">
    <source>
        <dbReference type="EMBL" id="RPB09601.1"/>
    </source>
</evidence>
<reference evidence="2 3" key="1">
    <citation type="journal article" date="2018" name="Nat. Ecol. Evol.">
        <title>Pezizomycetes genomes reveal the molecular basis of ectomycorrhizal truffle lifestyle.</title>
        <authorList>
            <person name="Murat C."/>
            <person name="Payen T."/>
            <person name="Noel B."/>
            <person name="Kuo A."/>
            <person name="Morin E."/>
            <person name="Chen J."/>
            <person name="Kohler A."/>
            <person name="Krizsan K."/>
            <person name="Balestrini R."/>
            <person name="Da Silva C."/>
            <person name="Montanini B."/>
            <person name="Hainaut M."/>
            <person name="Levati E."/>
            <person name="Barry K.W."/>
            <person name="Belfiori B."/>
            <person name="Cichocki N."/>
            <person name="Clum A."/>
            <person name="Dockter R.B."/>
            <person name="Fauchery L."/>
            <person name="Guy J."/>
            <person name="Iotti M."/>
            <person name="Le Tacon F."/>
            <person name="Lindquist E.A."/>
            <person name="Lipzen A."/>
            <person name="Malagnac F."/>
            <person name="Mello A."/>
            <person name="Molinier V."/>
            <person name="Miyauchi S."/>
            <person name="Poulain J."/>
            <person name="Riccioni C."/>
            <person name="Rubini A."/>
            <person name="Sitrit Y."/>
            <person name="Splivallo R."/>
            <person name="Traeger S."/>
            <person name="Wang M."/>
            <person name="Zifcakova L."/>
            <person name="Wipf D."/>
            <person name="Zambonelli A."/>
            <person name="Paolocci F."/>
            <person name="Nowrousian M."/>
            <person name="Ottonello S."/>
            <person name="Baldrian P."/>
            <person name="Spatafora J.W."/>
            <person name="Henrissat B."/>
            <person name="Nagy L.G."/>
            <person name="Aury J.M."/>
            <person name="Wincker P."/>
            <person name="Grigoriev I.V."/>
            <person name="Bonfante P."/>
            <person name="Martin F.M."/>
        </authorList>
    </citation>
    <scope>NUCLEOTIDE SEQUENCE [LARGE SCALE GENOMIC DNA]</scope>
    <source>
        <strain evidence="2 3">CCBAS932</strain>
    </source>
</reference>
<feature type="signal peptide" evidence="1">
    <location>
        <begin position="1"/>
        <end position="28"/>
    </location>
</feature>
<dbReference type="SUPFAM" id="SSF81383">
    <property type="entry name" value="F-box domain"/>
    <property type="match status" value="1"/>
</dbReference>
<evidence type="ECO:0008006" key="4">
    <source>
        <dbReference type="Google" id="ProtNLM"/>
    </source>
</evidence>
<sequence>MAMPLRLLSLPSEILVLIFDFIPHTCFSEDPSLLCVSKAWYTYAHAAWLQHIRLTSKSLPRFPPDDPAISDFIQDHTTSLKLKLYGVIDFNTPIKARLDEFSSAVGRMRKLSNFAFMACYCSAPWENLPAAGGGGGGATVEGEDREDVFPLCYLWVESVYTMLLELPKTLTRLKLDTIGSTLLTGHSGPRVSIKPKRGWHICGMFKDMTALRYLKVRMDLVCGDVFEGPQIKRIIVNLRRKDKDGIKMLRLCGECEESKELAQGSEEVFIERLYGSGREAVLAVPEGTKECFILGERTEGDLGNGA</sequence>
<dbReference type="OrthoDB" id="3637487at2759"/>
<proteinExistence type="predicted"/>
<evidence type="ECO:0000256" key="1">
    <source>
        <dbReference type="SAM" id="SignalP"/>
    </source>
</evidence>
<dbReference type="EMBL" id="ML119150">
    <property type="protein sequence ID" value="RPB09601.1"/>
    <property type="molecule type" value="Genomic_DNA"/>
</dbReference>
<evidence type="ECO:0000313" key="3">
    <source>
        <dbReference type="Proteomes" id="UP000277580"/>
    </source>
</evidence>
<dbReference type="AlphaFoldDB" id="A0A3N4KMN3"/>
<dbReference type="InterPro" id="IPR036047">
    <property type="entry name" value="F-box-like_dom_sf"/>
</dbReference>
<feature type="chain" id="PRO_5017957924" description="F-box domain-containing protein" evidence="1">
    <location>
        <begin position="29"/>
        <end position="306"/>
    </location>
</feature>